<sequence length="168" mass="18814">MAIDPVQHTSHVTLLIGLSPRTKRIMAAKIPDLHSTSSTVVPPSHVHLEECGGALFMCYSQNLQTAVWESSLSMIWLWRPIAPRHAPICWIVEVRMFYDLRHIFLKAMSLMPSFSPSCLQVDSTGENLFLDVGMVMVTFLEVQCWCGILGVVSIGLASMDRLWQDLGD</sequence>
<gene>
    <name evidence="1" type="ordered locus">LOC_Os12g13850</name>
</gene>
<dbReference type="EMBL" id="DP000011">
    <property type="protein sequence ID" value="ABA97188.1"/>
    <property type="molecule type" value="Genomic_DNA"/>
</dbReference>
<reference evidence="1" key="1">
    <citation type="journal article" date="2005" name="BMC Biol.">
        <title>The sequence of rice chromosomes 11 and 12, rich in disease resistance genes and recent gene duplications.</title>
        <authorList>
            <consortium name="The rice chromosomes 11 and 12 sequencing consortia"/>
        </authorList>
    </citation>
    <scope>NUCLEOTIDE SEQUENCE [LARGE SCALE GENOMIC DNA]</scope>
</reference>
<proteinExistence type="predicted"/>
<protein>
    <submittedName>
        <fullName evidence="1">Uncharacterized protein</fullName>
    </submittedName>
</protein>
<name>Q2QV68_ORYSJ</name>
<evidence type="ECO:0000313" key="1">
    <source>
        <dbReference type="EMBL" id="ABA97188.1"/>
    </source>
</evidence>
<reference evidence="1" key="2">
    <citation type="submission" date="2005-04" db="EMBL/GenBank/DDBJ databases">
        <authorList>
            <person name="Buell C.R."/>
            <person name="Wing R.A."/>
            <person name="McCombie W.A."/>
            <person name="Ouyang S."/>
        </authorList>
    </citation>
    <scope>NUCLEOTIDE SEQUENCE</scope>
</reference>
<organism evidence="1">
    <name type="scientific">Oryza sativa subsp. japonica</name>
    <name type="common">Rice</name>
    <dbReference type="NCBI Taxonomy" id="39947"/>
    <lineage>
        <taxon>Eukaryota</taxon>
        <taxon>Viridiplantae</taxon>
        <taxon>Streptophyta</taxon>
        <taxon>Embryophyta</taxon>
        <taxon>Tracheophyta</taxon>
        <taxon>Spermatophyta</taxon>
        <taxon>Magnoliopsida</taxon>
        <taxon>Liliopsida</taxon>
        <taxon>Poales</taxon>
        <taxon>Poaceae</taxon>
        <taxon>BOP clade</taxon>
        <taxon>Oryzoideae</taxon>
        <taxon>Oryzeae</taxon>
        <taxon>Oryzinae</taxon>
        <taxon>Oryza</taxon>
        <taxon>Oryza sativa</taxon>
    </lineage>
</organism>
<accession>Q2QV68</accession>
<reference evidence="1" key="3">
    <citation type="submission" date="2006-01" db="EMBL/GenBank/DDBJ databases">
        <authorList>
            <person name="Buell R."/>
        </authorList>
    </citation>
    <scope>NUCLEOTIDE SEQUENCE</scope>
</reference>
<dbReference type="AlphaFoldDB" id="Q2QV68"/>